<sequence>MTHLTQFNSLAKPLFEERKAAHEICRLFNKSPSKGNLKRIKGLFAQCGEGVIIEAGFHCDYGSQMQIGDRTFININCTVLDAPIVEGVITIGSDCLIGPNVQLLAVSHAVEPKQRLQKENFAAPITIGNNVWIGAGVIVLAGITIGDNAVVGAGSVVTKNIAENTVVAGNPAVKIRDI</sequence>
<evidence type="ECO:0000313" key="9">
    <source>
        <dbReference type="Proteomes" id="UP000037848"/>
    </source>
</evidence>
<dbReference type="AlphaFoldDB" id="A0A0N0LZM9"/>
<dbReference type="RefSeq" id="WP_054454277.1">
    <property type="nucleotide sequence ID" value="NZ_LHPH01000010.1"/>
</dbReference>
<evidence type="ECO:0000256" key="6">
    <source>
        <dbReference type="ARBA" id="ARBA00055587"/>
    </source>
</evidence>
<dbReference type="InterPro" id="IPR051159">
    <property type="entry name" value="Hexapeptide_acetyltransf"/>
</dbReference>
<comment type="function">
    <text evidence="6">Acetyltransferase implicated in the O-acetylation of Nod factors.</text>
</comment>
<dbReference type="Proteomes" id="UP000037848">
    <property type="component" value="Unassembled WGS sequence"/>
</dbReference>
<dbReference type="Pfam" id="PF00132">
    <property type="entry name" value="Hexapep"/>
    <property type="match status" value="1"/>
</dbReference>
<gene>
    <name evidence="8" type="ORF">ADS77_10355</name>
</gene>
<dbReference type="Gene3D" id="2.160.10.10">
    <property type="entry name" value="Hexapeptide repeat proteins"/>
    <property type="match status" value="1"/>
</dbReference>
<keyword evidence="5" id="KW-0012">Acyltransferase</keyword>
<protein>
    <recommendedName>
        <fullName evidence="7">Nodulation protein L</fullName>
    </recommendedName>
</protein>
<comment type="similarity">
    <text evidence="1">Belongs to the transferase hexapeptide repeat family.</text>
</comment>
<evidence type="ECO:0000313" key="8">
    <source>
        <dbReference type="EMBL" id="KPH63081.1"/>
    </source>
</evidence>
<name>A0A0N0LZM9_9GAMM</name>
<dbReference type="OrthoDB" id="9815592at2"/>
<reference evidence="8 9" key="1">
    <citation type="submission" date="2015-08" db="EMBL/GenBank/DDBJ databases">
        <title>Draft Genome Sequence of Pseudoalteromonas porphyrae UCD-SED14.</title>
        <authorList>
            <person name="Coil D.A."/>
            <person name="Jospin G."/>
            <person name="Lee R.D."/>
            <person name="Eisen J.A."/>
        </authorList>
    </citation>
    <scope>NUCLEOTIDE SEQUENCE [LARGE SCALE GENOMIC DNA]</scope>
    <source>
        <strain evidence="8 9">UCD-SED14</strain>
    </source>
</reference>
<dbReference type="PANTHER" id="PTHR23416:SF23">
    <property type="entry name" value="ACETYLTRANSFERASE C18B11.09C-RELATED"/>
    <property type="match status" value="1"/>
</dbReference>
<dbReference type="InterPro" id="IPR001451">
    <property type="entry name" value="Hexapep"/>
</dbReference>
<dbReference type="PATRIC" id="fig|187330.3.peg.4184"/>
<dbReference type="STRING" id="187330.AMS58_14775"/>
<evidence type="ECO:0000256" key="7">
    <source>
        <dbReference type="ARBA" id="ARBA00067695"/>
    </source>
</evidence>
<evidence type="ECO:0000256" key="3">
    <source>
        <dbReference type="ARBA" id="ARBA00022679"/>
    </source>
</evidence>
<keyword evidence="4" id="KW-0677">Repeat</keyword>
<evidence type="ECO:0000256" key="4">
    <source>
        <dbReference type="ARBA" id="ARBA00022737"/>
    </source>
</evidence>
<dbReference type="EMBL" id="LHPH01000010">
    <property type="protein sequence ID" value="KPH63081.1"/>
    <property type="molecule type" value="Genomic_DNA"/>
</dbReference>
<dbReference type="FunFam" id="2.160.10.10:FF:000025">
    <property type="entry name" value="Hexapeptide-repeat containing-acetyltransferase"/>
    <property type="match status" value="1"/>
</dbReference>
<evidence type="ECO:0000256" key="5">
    <source>
        <dbReference type="ARBA" id="ARBA00023315"/>
    </source>
</evidence>
<dbReference type="InterPro" id="IPR011004">
    <property type="entry name" value="Trimer_LpxA-like_sf"/>
</dbReference>
<keyword evidence="9" id="KW-1185">Reference proteome</keyword>
<comment type="caution">
    <text evidence="8">The sequence shown here is derived from an EMBL/GenBank/DDBJ whole genome shotgun (WGS) entry which is preliminary data.</text>
</comment>
<dbReference type="CDD" id="cd03357">
    <property type="entry name" value="LbH_MAT_GAT"/>
    <property type="match status" value="1"/>
</dbReference>
<organism evidence="8 9">
    <name type="scientific">Pseudoalteromonas porphyrae</name>
    <dbReference type="NCBI Taxonomy" id="187330"/>
    <lineage>
        <taxon>Bacteria</taxon>
        <taxon>Pseudomonadati</taxon>
        <taxon>Pseudomonadota</taxon>
        <taxon>Gammaproteobacteria</taxon>
        <taxon>Alteromonadales</taxon>
        <taxon>Pseudoalteromonadaceae</taxon>
        <taxon>Pseudoalteromonas</taxon>
    </lineage>
</organism>
<evidence type="ECO:0000256" key="1">
    <source>
        <dbReference type="ARBA" id="ARBA00007274"/>
    </source>
</evidence>
<dbReference type="InterPro" id="IPR018357">
    <property type="entry name" value="Hexapep_transf_CS"/>
</dbReference>
<keyword evidence="2" id="KW-0536">Nodulation</keyword>
<dbReference type="GO" id="GO:0008374">
    <property type="term" value="F:O-acyltransferase activity"/>
    <property type="evidence" value="ECO:0007669"/>
    <property type="project" value="TreeGrafter"/>
</dbReference>
<dbReference type="SUPFAM" id="SSF51161">
    <property type="entry name" value="Trimeric LpxA-like enzymes"/>
    <property type="match status" value="1"/>
</dbReference>
<dbReference type="PROSITE" id="PS00101">
    <property type="entry name" value="HEXAPEP_TRANSFERASES"/>
    <property type="match status" value="1"/>
</dbReference>
<dbReference type="PANTHER" id="PTHR23416">
    <property type="entry name" value="SIALIC ACID SYNTHASE-RELATED"/>
    <property type="match status" value="1"/>
</dbReference>
<keyword evidence="3 8" id="KW-0808">Transferase</keyword>
<evidence type="ECO:0000256" key="2">
    <source>
        <dbReference type="ARBA" id="ARBA00022458"/>
    </source>
</evidence>
<proteinExistence type="inferred from homology"/>
<accession>A0A0N0LZM9</accession>